<dbReference type="STRING" id="1192034.CAP_2233"/>
<dbReference type="InterPro" id="IPR046480">
    <property type="entry name" value="DUF6573"/>
</dbReference>
<sequence length="104" mass="11675">MDVTERAKKAGFKIPVVLTQDAWERCVEMTEVARMAGLTENSRLANLLSTAYTAAAQEPDAEEVKMRLYVVTNSPDVELITLKMRREPGDEGDPEFTIMLPEED</sequence>
<dbReference type="Pfam" id="PF20213">
    <property type="entry name" value="DUF6573"/>
    <property type="match status" value="1"/>
</dbReference>
<protein>
    <submittedName>
        <fullName evidence="1">Uncharacterized protein</fullName>
    </submittedName>
</protein>
<keyword evidence="2" id="KW-1185">Reference proteome</keyword>
<dbReference type="AlphaFoldDB" id="A0A017T9W7"/>
<accession>A0A017T9W7</accession>
<comment type="caution">
    <text evidence="1">The sequence shown here is derived from an EMBL/GenBank/DDBJ whole genome shotgun (WGS) entry which is preliminary data.</text>
</comment>
<name>A0A017T9W7_9BACT</name>
<evidence type="ECO:0000313" key="1">
    <source>
        <dbReference type="EMBL" id="EYF06043.1"/>
    </source>
</evidence>
<gene>
    <name evidence="1" type="ORF">CAP_2233</name>
</gene>
<organism evidence="1 2">
    <name type="scientific">Chondromyces apiculatus DSM 436</name>
    <dbReference type="NCBI Taxonomy" id="1192034"/>
    <lineage>
        <taxon>Bacteria</taxon>
        <taxon>Pseudomonadati</taxon>
        <taxon>Myxococcota</taxon>
        <taxon>Polyangia</taxon>
        <taxon>Polyangiales</taxon>
        <taxon>Polyangiaceae</taxon>
        <taxon>Chondromyces</taxon>
    </lineage>
</organism>
<evidence type="ECO:0000313" key="2">
    <source>
        <dbReference type="Proteomes" id="UP000019678"/>
    </source>
</evidence>
<reference evidence="1 2" key="1">
    <citation type="submission" date="2013-05" db="EMBL/GenBank/DDBJ databases">
        <title>Genome assembly of Chondromyces apiculatus DSM 436.</title>
        <authorList>
            <person name="Sharma G."/>
            <person name="Khatri I."/>
            <person name="Kaur C."/>
            <person name="Mayilraj S."/>
            <person name="Subramanian S."/>
        </authorList>
    </citation>
    <scope>NUCLEOTIDE SEQUENCE [LARGE SCALE GENOMIC DNA]</scope>
    <source>
        <strain evidence="1 2">DSM 436</strain>
    </source>
</reference>
<dbReference type="Proteomes" id="UP000019678">
    <property type="component" value="Unassembled WGS sequence"/>
</dbReference>
<proteinExistence type="predicted"/>
<dbReference type="EMBL" id="ASRX01000018">
    <property type="protein sequence ID" value="EYF06043.1"/>
    <property type="molecule type" value="Genomic_DNA"/>
</dbReference>